<protein>
    <submittedName>
        <fullName evidence="1">Uncharacterized protein</fullName>
    </submittedName>
</protein>
<evidence type="ECO:0000313" key="2">
    <source>
        <dbReference type="Proteomes" id="UP000521943"/>
    </source>
</evidence>
<name>A0A8H6HFJ6_9AGAR</name>
<accession>A0A8H6HFJ6</accession>
<sequence length="245" mass="26234">MEVVSVGKVDVEGTRIAWKPNEAGPGVICELRAVFGDGGLGVCAPVGSRHLDCEKNKSVPVRRETALAVEPGVHILSVLVAHAVRGIKTSSGTPESSRVWNRLLSRAIVRGITTSSCRQACFYGWQWVVLHANGGLRLPMLPPDLPAPKTLRPLTSIRRGNQISTHTVVIPTSGCRYNSSPQATVTTRRASNSSRMASQTPSTSLLGFSITDFEQQPPSHPGAPAFEEVKMMAGKVNKMPASYLG</sequence>
<keyword evidence="2" id="KW-1185">Reference proteome</keyword>
<comment type="caution">
    <text evidence="1">The sequence shown here is derived from an EMBL/GenBank/DDBJ whole genome shotgun (WGS) entry which is preliminary data.</text>
</comment>
<organism evidence="1 2">
    <name type="scientific">Ephemerocybe angulata</name>
    <dbReference type="NCBI Taxonomy" id="980116"/>
    <lineage>
        <taxon>Eukaryota</taxon>
        <taxon>Fungi</taxon>
        <taxon>Dikarya</taxon>
        <taxon>Basidiomycota</taxon>
        <taxon>Agaricomycotina</taxon>
        <taxon>Agaricomycetes</taxon>
        <taxon>Agaricomycetidae</taxon>
        <taxon>Agaricales</taxon>
        <taxon>Agaricineae</taxon>
        <taxon>Psathyrellaceae</taxon>
        <taxon>Ephemerocybe</taxon>
    </lineage>
</organism>
<reference evidence="1 2" key="1">
    <citation type="submission" date="2020-07" db="EMBL/GenBank/DDBJ databases">
        <title>Comparative genomics of pyrophilous fungi reveals a link between fire events and developmental genes.</title>
        <authorList>
            <consortium name="DOE Joint Genome Institute"/>
            <person name="Steindorff A.S."/>
            <person name="Carver A."/>
            <person name="Calhoun S."/>
            <person name="Stillman K."/>
            <person name="Liu H."/>
            <person name="Lipzen A."/>
            <person name="Pangilinan J."/>
            <person name="Labutti K."/>
            <person name="Bruns T.D."/>
            <person name="Grigoriev I.V."/>
        </authorList>
    </citation>
    <scope>NUCLEOTIDE SEQUENCE [LARGE SCALE GENOMIC DNA]</scope>
    <source>
        <strain evidence="1 2">CBS 144469</strain>
    </source>
</reference>
<proteinExistence type="predicted"/>
<dbReference type="Proteomes" id="UP000521943">
    <property type="component" value="Unassembled WGS sequence"/>
</dbReference>
<dbReference type="AlphaFoldDB" id="A0A8H6HFJ6"/>
<gene>
    <name evidence="1" type="ORF">DFP72DRAFT_857032</name>
</gene>
<evidence type="ECO:0000313" key="1">
    <source>
        <dbReference type="EMBL" id="KAF6744856.1"/>
    </source>
</evidence>
<dbReference type="EMBL" id="JACGCI010000113">
    <property type="protein sequence ID" value="KAF6744856.1"/>
    <property type="molecule type" value="Genomic_DNA"/>
</dbReference>